<organism evidence="1 2">
    <name type="scientific">Allokutzneria multivorans</name>
    <dbReference type="NCBI Taxonomy" id="1142134"/>
    <lineage>
        <taxon>Bacteria</taxon>
        <taxon>Bacillati</taxon>
        <taxon>Actinomycetota</taxon>
        <taxon>Actinomycetes</taxon>
        <taxon>Pseudonocardiales</taxon>
        <taxon>Pseudonocardiaceae</taxon>
        <taxon>Allokutzneria</taxon>
    </lineage>
</organism>
<sequence length="53" mass="5713">MKKTDMATAAVTVANLRANLLMGIFGVPPRCGRATRAQPGTVRFRRAAPVWGE</sequence>
<gene>
    <name evidence="1" type="ORF">GCM10022247_11170</name>
</gene>
<evidence type="ECO:0000313" key="1">
    <source>
        <dbReference type="EMBL" id="GAA3993558.1"/>
    </source>
</evidence>
<name>A0ABP7R7G5_9PSEU</name>
<dbReference type="EMBL" id="BAABAL010000005">
    <property type="protein sequence ID" value="GAA3993558.1"/>
    <property type="molecule type" value="Genomic_DNA"/>
</dbReference>
<accession>A0ABP7R7G5</accession>
<dbReference type="Proteomes" id="UP001501747">
    <property type="component" value="Unassembled WGS sequence"/>
</dbReference>
<proteinExistence type="predicted"/>
<comment type="caution">
    <text evidence="1">The sequence shown here is derived from an EMBL/GenBank/DDBJ whole genome shotgun (WGS) entry which is preliminary data.</text>
</comment>
<reference evidence="2" key="1">
    <citation type="journal article" date="2019" name="Int. J. Syst. Evol. Microbiol.">
        <title>The Global Catalogue of Microorganisms (GCM) 10K type strain sequencing project: providing services to taxonomists for standard genome sequencing and annotation.</title>
        <authorList>
            <consortium name="The Broad Institute Genomics Platform"/>
            <consortium name="The Broad Institute Genome Sequencing Center for Infectious Disease"/>
            <person name="Wu L."/>
            <person name="Ma J."/>
        </authorList>
    </citation>
    <scope>NUCLEOTIDE SEQUENCE [LARGE SCALE GENOMIC DNA]</scope>
    <source>
        <strain evidence="2">JCM 17342</strain>
    </source>
</reference>
<protein>
    <submittedName>
        <fullName evidence="1">Uncharacterized protein</fullName>
    </submittedName>
</protein>
<keyword evidence="2" id="KW-1185">Reference proteome</keyword>
<evidence type="ECO:0000313" key="2">
    <source>
        <dbReference type="Proteomes" id="UP001501747"/>
    </source>
</evidence>